<reference evidence="3" key="2">
    <citation type="submission" date="2015-07" db="EMBL/GenBank/DDBJ databases">
        <title>Draft Genome Sequences of Anaerolinea thermolimosa IMO-1, Bellilinea caldifistulae GOMI-1, Leptolinea tardivitalis YMTK-2, Levilinea saccharolytica KIBI-1,Longilinea arvoryzae KOME-1, Previously Described as Members of the Anaerolineaceae (Chloroflexi).</title>
        <authorList>
            <person name="Sekiguchi Y."/>
            <person name="Ohashi A."/>
            <person name="Matsuura N."/>
            <person name="Tourlousse M.D."/>
        </authorList>
    </citation>
    <scope>NUCLEOTIDE SEQUENCE [LARGE SCALE GENOMIC DNA]</scope>
    <source>
        <strain evidence="3">IMO-1</strain>
    </source>
</reference>
<name>A0A7U9KPL5_9CHLR</name>
<dbReference type="EMBL" id="DF967970">
    <property type="protein sequence ID" value="GAP08818.1"/>
    <property type="molecule type" value="Genomic_DNA"/>
</dbReference>
<reference evidence="1" key="1">
    <citation type="journal article" date="2015" name="Genome Announc.">
        <title>Draft Genome Sequences of Anaerolinea thermolimosa IMO-1, Bellilinea caldifistulae GOMI-1, Leptolinea tardivitalis YMTK-2, Levilinea saccharolytica KIBI-1, Longilinea arvoryzae KOME-1, Previously Described as Members of the Class Anaerolineae (Chloroflexi).</title>
        <authorList>
            <person name="Matsuura N."/>
            <person name="Tourlousse M.D."/>
            <person name="Ohashi A."/>
            <person name="Hugenholtz P."/>
            <person name="Sekiguchi Y."/>
        </authorList>
    </citation>
    <scope>NUCLEOTIDE SEQUENCE</scope>
    <source>
        <strain evidence="1">IMO-1</strain>
    </source>
</reference>
<evidence type="ECO:0000313" key="2">
    <source>
        <dbReference type="EMBL" id="GAP08868.1"/>
    </source>
</evidence>
<keyword evidence="3" id="KW-1185">Reference proteome</keyword>
<accession>A0A7U9KPL5</accession>
<gene>
    <name evidence="1" type="ORF">ATHL_03728</name>
    <name evidence="2" type="ORF">ATHL_03779</name>
</gene>
<evidence type="ECO:0000313" key="3">
    <source>
        <dbReference type="Proteomes" id="UP000253922"/>
    </source>
</evidence>
<dbReference type="Proteomes" id="UP000253922">
    <property type="component" value="Unassembled WGS sequence"/>
</dbReference>
<dbReference type="EMBL" id="DF967970">
    <property type="protein sequence ID" value="GAP08868.1"/>
    <property type="molecule type" value="Genomic_DNA"/>
</dbReference>
<dbReference type="RefSeq" id="WP_062196642.1">
    <property type="nucleotide sequence ID" value="NZ_DF967970.1"/>
</dbReference>
<organism evidence="1 3">
    <name type="scientific">Anaerolinea thermolimosa</name>
    <dbReference type="NCBI Taxonomy" id="229919"/>
    <lineage>
        <taxon>Bacteria</taxon>
        <taxon>Bacillati</taxon>
        <taxon>Chloroflexota</taxon>
        <taxon>Anaerolineae</taxon>
        <taxon>Anaerolineales</taxon>
        <taxon>Anaerolineaceae</taxon>
        <taxon>Anaerolinea</taxon>
    </lineage>
</organism>
<sequence length="195" mass="22039">MGWHHPGNRYITILNKTRRGCTVGWQDWAALGLDALSLAVPFLPAGGMVVHFAAHADDAGDVARLTRDINSLYDGVRSASAYLQKMGVPHSLRKQIIESFEIPTIRVRVSTFAEYGIRYYDNINAFEKGRFLFETFPASQQSLAIKREWNQMTRFRQWQIRPGTTIIEGRAAPQGQFLPGGQIQKFVLSLEDLMP</sequence>
<proteinExistence type="predicted"/>
<dbReference type="AlphaFoldDB" id="A0A7U9KPL5"/>
<dbReference type="OrthoDB" id="965035at2"/>
<evidence type="ECO:0000313" key="1">
    <source>
        <dbReference type="EMBL" id="GAP08818.1"/>
    </source>
</evidence>
<protein>
    <submittedName>
        <fullName evidence="1">Uncharacterized protein</fullName>
    </submittedName>
</protein>